<proteinExistence type="predicted"/>
<gene>
    <name evidence="3" type="ORF">SAMN04487820_10298</name>
</gene>
<dbReference type="PANTHER" id="PTHR37042:SF4">
    <property type="entry name" value="OUTER MEMBRANE PROTEIN RV1973"/>
    <property type="match status" value="1"/>
</dbReference>
<keyword evidence="4" id="KW-1185">Reference proteome</keyword>
<evidence type="ECO:0000256" key="2">
    <source>
        <dbReference type="ARBA" id="ARBA00023136"/>
    </source>
</evidence>
<comment type="subcellular location">
    <subcellularLocation>
        <location evidence="1">Membrane</location>
    </subcellularLocation>
</comment>
<dbReference type="AlphaFoldDB" id="A0A1G8WL94"/>
<evidence type="ECO:0000313" key="4">
    <source>
        <dbReference type="Proteomes" id="UP000199213"/>
    </source>
</evidence>
<organism evidence="3 4">
    <name type="scientific">Actinopolyspora mzabensis</name>
    <dbReference type="NCBI Taxonomy" id="995066"/>
    <lineage>
        <taxon>Bacteria</taxon>
        <taxon>Bacillati</taxon>
        <taxon>Actinomycetota</taxon>
        <taxon>Actinomycetes</taxon>
        <taxon>Actinopolysporales</taxon>
        <taxon>Actinopolysporaceae</taxon>
        <taxon>Actinopolyspora</taxon>
    </lineage>
</organism>
<protein>
    <submittedName>
        <fullName evidence="3">Mce-associated membrane protein</fullName>
    </submittedName>
</protein>
<reference evidence="4" key="1">
    <citation type="submission" date="2016-10" db="EMBL/GenBank/DDBJ databases">
        <authorList>
            <person name="Varghese N."/>
            <person name="Submissions S."/>
        </authorList>
    </citation>
    <scope>NUCLEOTIDE SEQUENCE [LARGE SCALE GENOMIC DNA]</scope>
    <source>
        <strain evidence="4">DSM 45460</strain>
    </source>
</reference>
<dbReference type="OrthoDB" id="3472661at2"/>
<evidence type="ECO:0000313" key="3">
    <source>
        <dbReference type="EMBL" id="SDJ78866.1"/>
    </source>
</evidence>
<name>A0A1G8WL94_ACTMZ</name>
<keyword evidence="2" id="KW-0472">Membrane</keyword>
<dbReference type="RefSeq" id="WP_092626255.1">
    <property type="nucleotide sequence ID" value="NZ_FNFM01000002.1"/>
</dbReference>
<dbReference type="EMBL" id="FNFM01000002">
    <property type="protein sequence ID" value="SDJ78866.1"/>
    <property type="molecule type" value="Genomic_DNA"/>
</dbReference>
<dbReference type="Proteomes" id="UP000199213">
    <property type="component" value="Unassembled WGS sequence"/>
</dbReference>
<dbReference type="PANTHER" id="PTHR37042">
    <property type="entry name" value="OUTER MEMBRANE PROTEIN RV1973"/>
    <property type="match status" value="1"/>
</dbReference>
<evidence type="ECO:0000256" key="1">
    <source>
        <dbReference type="ARBA" id="ARBA00004370"/>
    </source>
</evidence>
<sequence>MKSAVSALLRPRRWRMVPVAVVLLVASVLSAGGFGVSWALAANDSDVELAVTRDRVLRAGRQAVINFNSIDHRRVKQDMRRAIDGTTGPLREVLKGSREQRVEQVTKAKSVTEAEILASALTELNARQGKARMIASYKITKTEDGGKPTTSRWRVRAELTRTDGQWKLNRMTPSAG</sequence>
<accession>A0A1G8WL94</accession>
<dbReference type="GO" id="GO:0016020">
    <property type="term" value="C:membrane"/>
    <property type="evidence" value="ECO:0007669"/>
    <property type="project" value="UniProtKB-SubCell"/>
</dbReference>